<evidence type="ECO:0000256" key="3">
    <source>
        <dbReference type="ARBA" id="ARBA00022989"/>
    </source>
</evidence>
<keyword evidence="7" id="KW-1185">Reference proteome</keyword>
<dbReference type="EMBL" id="VMNX01000148">
    <property type="protein sequence ID" value="MPY52669.1"/>
    <property type="molecule type" value="Genomic_DNA"/>
</dbReference>
<evidence type="ECO:0000313" key="6">
    <source>
        <dbReference type="EMBL" id="MPY52669.1"/>
    </source>
</evidence>
<dbReference type="InterPro" id="IPR038665">
    <property type="entry name" value="Voltage-dep_anion_channel_sf"/>
</dbReference>
<keyword evidence="4 5" id="KW-0472">Membrane</keyword>
<comment type="subcellular location">
    <subcellularLocation>
        <location evidence="1">Membrane</location>
        <topology evidence="1">Multi-pass membrane protein</topology>
    </subcellularLocation>
</comment>
<comment type="caution">
    <text evidence="6">The sequence shown here is derived from an EMBL/GenBank/DDBJ whole genome shotgun (WGS) entry which is preliminary data.</text>
</comment>
<protein>
    <submittedName>
        <fullName evidence="6">TDT family transporter</fullName>
    </submittedName>
</protein>
<dbReference type="Gene3D" id="1.50.10.150">
    <property type="entry name" value="Voltage-dependent anion channel"/>
    <property type="match status" value="1"/>
</dbReference>
<feature type="transmembrane region" description="Helical" evidence="5">
    <location>
        <begin position="222"/>
        <end position="243"/>
    </location>
</feature>
<evidence type="ECO:0000256" key="4">
    <source>
        <dbReference type="ARBA" id="ARBA00023136"/>
    </source>
</evidence>
<dbReference type="RefSeq" id="WP_322620924.1">
    <property type="nucleotide sequence ID" value="NZ_VMNX01000148.1"/>
</dbReference>
<feature type="transmembrane region" description="Helical" evidence="5">
    <location>
        <begin position="79"/>
        <end position="99"/>
    </location>
</feature>
<keyword evidence="2 5" id="KW-0812">Transmembrane</keyword>
<keyword evidence="3 5" id="KW-1133">Transmembrane helix</keyword>
<feature type="transmembrane region" description="Helical" evidence="5">
    <location>
        <begin position="161"/>
        <end position="183"/>
    </location>
</feature>
<dbReference type="GO" id="GO:0005886">
    <property type="term" value="C:plasma membrane"/>
    <property type="evidence" value="ECO:0007669"/>
    <property type="project" value="TreeGrafter"/>
</dbReference>
<feature type="transmembrane region" description="Helical" evidence="5">
    <location>
        <begin position="255"/>
        <end position="273"/>
    </location>
</feature>
<dbReference type="Pfam" id="PF03595">
    <property type="entry name" value="SLAC1"/>
    <property type="match status" value="1"/>
</dbReference>
<feature type="transmembrane region" description="Helical" evidence="5">
    <location>
        <begin position="40"/>
        <end position="58"/>
    </location>
</feature>
<dbReference type="AlphaFoldDB" id="A0A5N8WZH5"/>
<feature type="transmembrane region" description="Helical" evidence="5">
    <location>
        <begin position="105"/>
        <end position="127"/>
    </location>
</feature>
<dbReference type="InterPro" id="IPR052951">
    <property type="entry name" value="Tellurite_res_ion_channel"/>
</dbReference>
<organism evidence="6 7">
    <name type="scientific">Streptomyces acidicola</name>
    <dbReference type="NCBI Taxonomy" id="2596892"/>
    <lineage>
        <taxon>Bacteria</taxon>
        <taxon>Bacillati</taxon>
        <taxon>Actinomycetota</taxon>
        <taxon>Actinomycetes</taxon>
        <taxon>Kitasatosporales</taxon>
        <taxon>Streptomycetaceae</taxon>
        <taxon>Streptomyces</taxon>
    </lineage>
</organism>
<evidence type="ECO:0000256" key="2">
    <source>
        <dbReference type="ARBA" id="ARBA00022692"/>
    </source>
</evidence>
<dbReference type="Proteomes" id="UP000373149">
    <property type="component" value="Unassembled WGS sequence"/>
</dbReference>
<gene>
    <name evidence="6" type="ORF">FPZ41_30485</name>
</gene>
<accession>A0A5N8WZH5</accession>
<dbReference type="InterPro" id="IPR004695">
    <property type="entry name" value="SLAC1/Mae1/Ssu1/TehA"/>
</dbReference>
<evidence type="ECO:0000256" key="1">
    <source>
        <dbReference type="ARBA" id="ARBA00004141"/>
    </source>
</evidence>
<reference evidence="6 7" key="1">
    <citation type="submission" date="2019-09" db="EMBL/GenBank/DDBJ databases">
        <authorList>
            <person name="Duangmal K."/>
            <person name="Teo W.F.A."/>
            <person name="Lipun K."/>
        </authorList>
    </citation>
    <scope>NUCLEOTIDE SEQUENCE [LARGE SCALE GENOMIC DNA]</scope>
    <source>
        <strain evidence="6 7">K1PN6</strain>
    </source>
</reference>
<dbReference type="PANTHER" id="PTHR37955:SF1">
    <property type="entry name" value="DEP DOMAIN-CONTAINING PROTEIN"/>
    <property type="match status" value="1"/>
</dbReference>
<feature type="transmembrane region" description="Helical" evidence="5">
    <location>
        <begin position="285"/>
        <end position="308"/>
    </location>
</feature>
<dbReference type="PANTHER" id="PTHR37955">
    <property type="entry name" value="TELLURITE RESISTANCE PROTEIN TEHA"/>
    <property type="match status" value="1"/>
</dbReference>
<evidence type="ECO:0000256" key="5">
    <source>
        <dbReference type="SAM" id="Phobius"/>
    </source>
</evidence>
<sequence>MAVQRIPLNVFSMAFGLAGLGGTWVTAGQAGHVPVTVGRALIGLAAVVWLVSVGWYLRYVCGGRGRLRADLEDPVASPFASLALIAPMLMASLGLAPYSPTAGKILVDVFLVLTVLFAGWLTGQWIVGHLELDQIHPGYYLPAVAGGLVACASAARVGQTLLAVVMFGFGVISWFILGSVVTGRLLHRPRLPAPLLPTMAIEVAPPAIASVAFFALDMGRVDFIAAVLAGYGLLMVIVQLRLLPLYARLRFTVATWAFTFSWAVVATTTLHWIEAGKPAGHVVYTYLVLGAVTVLIGGIAARTVLALARGELLRPASPASDASSS</sequence>
<proteinExistence type="predicted"/>
<dbReference type="GO" id="GO:0046583">
    <property type="term" value="F:monoatomic cation efflux transmembrane transporter activity"/>
    <property type="evidence" value="ECO:0007669"/>
    <property type="project" value="TreeGrafter"/>
</dbReference>
<evidence type="ECO:0000313" key="7">
    <source>
        <dbReference type="Proteomes" id="UP000373149"/>
    </source>
</evidence>
<feature type="transmembrane region" description="Helical" evidence="5">
    <location>
        <begin position="139"/>
        <end position="155"/>
    </location>
</feature>
<name>A0A5N8WZH5_9ACTN</name>
<feature type="transmembrane region" description="Helical" evidence="5">
    <location>
        <begin position="195"/>
        <end position="216"/>
    </location>
</feature>